<organism evidence="1 2">
    <name type="scientific">Phanerochaete sordida</name>
    <dbReference type="NCBI Taxonomy" id="48140"/>
    <lineage>
        <taxon>Eukaryota</taxon>
        <taxon>Fungi</taxon>
        <taxon>Dikarya</taxon>
        <taxon>Basidiomycota</taxon>
        <taxon>Agaricomycotina</taxon>
        <taxon>Agaricomycetes</taxon>
        <taxon>Polyporales</taxon>
        <taxon>Phanerochaetaceae</taxon>
        <taxon>Phanerochaete</taxon>
    </lineage>
</organism>
<evidence type="ECO:0000313" key="1">
    <source>
        <dbReference type="EMBL" id="GJE95063.1"/>
    </source>
</evidence>
<evidence type="ECO:0000313" key="2">
    <source>
        <dbReference type="Proteomes" id="UP000703269"/>
    </source>
</evidence>
<proteinExistence type="predicted"/>
<gene>
    <name evidence="1" type="ORF">PsYK624_112420</name>
</gene>
<sequence length="195" mass="21627">MKFTGIITRLQPALVPTIEKRKTTGHHACIMHHVYTSAHVLSSRFGRRLPSQNGAGWLLTGTAQYHSTGVWWKKVRRRAMDGALGAWARHPDVLGKRRGTAFRFTTTLSASPAERTEVELSRYPNDFDPGERAADQDADAPARATMCSQESMHRLNAQPGMCIRSAFVRYPLKLMGGSQPTCTLKRLITGDGGHK</sequence>
<protein>
    <submittedName>
        <fullName evidence="1">Uncharacterized protein</fullName>
    </submittedName>
</protein>
<dbReference type="Proteomes" id="UP000703269">
    <property type="component" value="Unassembled WGS sequence"/>
</dbReference>
<keyword evidence="2" id="KW-1185">Reference proteome</keyword>
<reference evidence="1 2" key="1">
    <citation type="submission" date="2021-08" db="EMBL/GenBank/DDBJ databases">
        <title>Draft Genome Sequence of Phanerochaete sordida strain YK-624.</title>
        <authorList>
            <person name="Mori T."/>
            <person name="Dohra H."/>
            <person name="Suzuki T."/>
            <person name="Kawagishi H."/>
            <person name="Hirai H."/>
        </authorList>
    </citation>
    <scope>NUCLEOTIDE SEQUENCE [LARGE SCALE GENOMIC DNA]</scope>
    <source>
        <strain evidence="1 2">YK-624</strain>
    </source>
</reference>
<dbReference type="EMBL" id="BPQB01000045">
    <property type="protein sequence ID" value="GJE95063.1"/>
    <property type="molecule type" value="Genomic_DNA"/>
</dbReference>
<comment type="caution">
    <text evidence="1">The sequence shown here is derived from an EMBL/GenBank/DDBJ whole genome shotgun (WGS) entry which is preliminary data.</text>
</comment>
<accession>A0A9P3GHL0</accession>
<dbReference type="AlphaFoldDB" id="A0A9P3GHL0"/>
<name>A0A9P3GHL0_9APHY</name>